<dbReference type="EMBL" id="NBSK02000001">
    <property type="protein sequence ID" value="KAJ0224945.1"/>
    <property type="molecule type" value="Genomic_DNA"/>
</dbReference>
<sequence length="203" mass="23094">MPGRTPYPTSDTSALSPKKRIYSFFSKCGLSPHMIWRQGCHEASNMRCAFNGLKTLIMKELTLLFVANNHSVINDFFELISHLLNMIGSSYKCRYMLREKQSTKMLQTLAAVGLKRPGNTHWGSHYSSLVNNKGIYSSICEVLQDIIKYSNSEDHKADACRLLKLLQTFDFIFCLHLMVDILGVINDLNTTLQKKEPNIVKAK</sequence>
<dbReference type="Proteomes" id="UP000235145">
    <property type="component" value="Unassembled WGS sequence"/>
</dbReference>
<name>A0A9R1WGT0_LACSA</name>
<dbReference type="PANTHER" id="PTHR11697">
    <property type="entry name" value="GENERAL TRANSCRIPTION FACTOR 2-RELATED ZINC FINGER PROTEIN"/>
    <property type="match status" value="1"/>
</dbReference>
<accession>A0A9R1WGT0</accession>
<dbReference type="InterPro" id="IPR055298">
    <property type="entry name" value="AtLOH3-like"/>
</dbReference>
<gene>
    <name evidence="1" type="ORF">LSAT_V11C100039870</name>
</gene>
<proteinExistence type="predicted"/>
<comment type="caution">
    <text evidence="1">The sequence shown here is derived from an EMBL/GenBank/DDBJ whole genome shotgun (WGS) entry which is preliminary data.</text>
</comment>
<protein>
    <submittedName>
        <fullName evidence="1">Uncharacterized protein</fullName>
    </submittedName>
</protein>
<dbReference type="AlphaFoldDB" id="A0A9R1WGT0"/>
<organism evidence="1 2">
    <name type="scientific">Lactuca sativa</name>
    <name type="common">Garden lettuce</name>
    <dbReference type="NCBI Taxonomy" id="4236"/>
    <lineage>
        <taxon>Eukaryota</taxon>
        <taxon>Viridiplantae</taxon>
        <taxon>Streptophyta</taxon>
        <taxon>Embryophyta</taxon>
        <taxon>Tracheophyta</taxon>
        <taxon>Spermatophyta</taxon>
        <taxon>Magnoliopsida</taxon>
        <taxon>eudicotyledons</taxon>
        <taxon>Gunneridae</taxon>
        <taxon>Pentapetalae</taxon>
        <taxon>asterids</taxon>
        <taxon>campanulids</taxon>
        <taxon>Asterales</taxon>
        <taxon>Asteraceae</taxon>
        <taxon>Cichorioideae</taxon>
        <taxon>Cichorieae</taxon>
        <taxon>Lactucinae</taxon>
        <taxon>Lactuca</taxon>
    </lineage>
</organism>
<reference evidence="1 2" key="1">
    <citation type="journal article" date="2017" name="Nat. Commun.">
        <title>Genome assembly with in vitro proximity ligation data and whole-genome triplication in lettuce.</title>
        <authorList>
            <person name="Reyes-Chin-Wo S."/>
            <person name="Wang Z."/>
            <person name="Yang X."/>
            <person name="Kozik A."/>
            <person name="Arikit S."/>
            <person name="Song C."/>
            <person name="Xia L."/>
            <person name="Froenicke L."/>
            <person name="Lavelle D.O."/>
            <person name="Truco M.J."/>
            <person name="Xia R."/>
            <person name="Zhu S."/>
            <person name="Xu C."/>
            <person name="Xu H."/>
            <person name="Xu X."/>
            <person name="Cox K."/>
            <person name="Korf I."/>
            <person name="Meyers B.C."/>
            <person name="Michelmore R.W."/>
        </authorList>
    </citation>
    <scope>NUCLEOTIDE SEQUENCE [LARGE SCALE GENOMIC DNA]</scope>
    <source>
        <strain evidence="2">cv. Salinas</strain>
        <tissue evidence="1">Seedlings</tissue>
    </source>
</reference>
<evidence type="ECO:0000313" key="2">
    <source>
        <dbReference type="Proteomes" id="UP000235145"/>
    </source>
</evidence>
<dbReference type="PANTHER" id="PTHR11697:SF230">
    <property type="entry name" value="ZINC FINGER, MYM DOMAIN CONTAINING 1"/>
    <property type="match status" value="1"/>
</dbReference>
<keyword evidence="2" id="KW-1185">Reference proteome</keyword>
<evidence type="ECO:0000313" key="1">
    <source>
        <dbReference type="EMBL" id="KAJ0224945.1"/>
    </source>
</evidence>